<dbReference type="PANTHER" id="PTHR46796">
    <property type="entry name" value="HTH-TYPE TRANSCRIPTIONAL ACTIVATOR RHAS-RELATED"/>
    <property type="match status" value="1"/>
</dbReference>
<accession>A0A4R3Q1P6</accession>
<dbReference type="AlphaFoldDB" id="A0A4R3Q1P6"/>
<evidence type="ECO:0000313" key="5">
    <source>
        <dbReference type="EMBL" id="TCU14861.1"/>
    </source>
</evidence>
<dbReference type="SUPFAM" id="SSF46689">
    <property type="entry name" value="Homeodomain-like"/>
    <property type="match status" value="2"/>
</dbReference>
<evidence type="ECO:0000256" key="2">
    <source>
        <dbReference type="ARBA" id="ARBA00023125"/>
    </source>
</evidence>
<dbReference type="InterPro" id="IPR018062">
    <property type="entry name" value="HTH_AraC-typ_CS"/>
</dbReference>
<keyword evidence="2 5" id="KW-0238">DNA-binding</keyword>
<dbReference type="Gene3D" id="1.10.10.60">
    <property type="entry name" value="Homeodomain-like"/>
    <property type="match status" value="1"/>
</dbReference>
<keyword evidence="1" id="KW-0805">Transcription regulation</keyword>
<gene>
    <name evidence="5" type="ORF">EV132_108231</name>
</gene>
<dbReference type="PANTHER" id="PTHR46796:SF12">
    <property type="entry name" value="HTH-TYPE DNA-BINDING TRANSCRIPTIONAL ACTIVATOR EUTR"/>
    <property type="match status" value="1"/>
</dbReference>
<dbReference type="PRINTS" id="PR00032">
    <property type="entry name" value="HTHARAC"/>
</dbReference>
<evidence type="ECO:0000313" key="6">
    <source>
        <dbReference type="Proteomes" id="UP000294576"/>
    </source>
</evidence>
<protein>
    <submittedName>
        <fullName evidence="5">AraC-like DNA-binding protein</fullName>
    </submittedName>
</protein>
<organism evidence="5 6">
    <name type="scientific">Rhizobium sullae</name>
    <name type="common">Rhizobium hedysari</name>
    <dbReference type="NCBI Taxonomy" id="50338"/>
    <lineage>
        <taxon>Bacteria</taxon>
        <taxon>Pseudomonadati</taxon>
        <taxon>Pseudomonadota</taxon>
        <taxon>Alphaproteobacteria</taxon>
        <taxon>Hyphomicrobiales</taxon>
        <taxon>Rhizobiaceae</taxon>
        <taxon>Rhizobium/Agrobacterium group</taxon>
        <taxon>Rhizobium</taxon>
    </lineage>
</organism>
<dbReference type="SMART" id="SM00342">
    <property type="entry name" value="HTH_ARAC"/>
    <property type="match status" value="1"/>
</dbReference>
<dbReference type="InterPro" id="IPR020449">
    <property type="entry name" value="Tscrpt_reg_AraC-type_HTH"/>
</dbReference>
<evidence type="ECO:0000259" key="4">
    <source>
        <dbReference type="PROSITE" id="PS01124"/>
    </source>
</evidence>
<sequence>MAASLLNPALLRMFDVVRAKDPEDLSGTMRVTERVVSSNRVYTYQLRDRALWRMRFDQPIFTLATRGAGSILASCVDSSFATDVSVDGDEGDLFCFTTMLAGHMRLVRGGKSTTASNHVGLAWRPDPSTRLLISDDNARTNVFFKVTDLESALEHMLDDNLREPLVFETHLDWSTGLAASLRRQLDFVIEEFQQVDGVASSPVALASLTDLLVSLVLRGAAHSYTDRLTSTAGSAVPAYVRRAEDFMRAHSAQPIRMSHVAAAAGCSLRTLTAVFNHFRGTTPLGMLHSIRLDLACAELAAGTSGASVSTIARRYGFTNTARFAVSFRRRFGTTPTEMARRASIWGALTVPIA</sequence>
<dbReference type="GO" id="GO:0043565">
    <property type="term" value="F:sequence-specific DNA binding"/>
    <property type="evidence" value="ECO:0007669"/>
    <property type="project" value="InterPro"/>
</dbReference>
<dbReference type="Pfam" id="PF14525">
    <property type="entry name" value="AraC_binding_2"/>
    <property type="match status" value="1"/>
</dbReference>
<proteinExistence type="predicted"/>
<dbReference type="InterPro" id="IPR035418">
    <property type="entry name" value="AraC-bd_2"/>
</dbReference>
<evidence type="ECO:0000256" key="1">
    <source>
        <dbReference type="ARBA" id="ARBA00023015"/>
    </source>
</evidence>
<dbReference type="InterPro" id="IPR050204">
    <property type="entry name" value="AraC_XylS_family_regulators"/>
</dbReference>
<keyword evidence="3" id="KW-0804">Transcription</keyword>
<dbReference type="InterPro" id="IPR009057">
    <property type="entry name" value="Homeodomain-like_sf"/>
</dbReference>
<dbReference type="Pfam" id="PF12833">
    <property type="entry name" value="HTH_18"/>
    <property type="match status" value="1"/>
</dbReference>
<name>A0A4R3Q1P6_RHISU</name>
<dbReference type="PROSITE" id="PS00041">
    <property type="entry name" value="HTH_ARAC_FAMILY_1"/>
    <property type="match status" value="1"/>
</dbReference>
<dbReference type="InterPro" id="IPR018060">
    <property type="entry name" value="HTH_AraC"/>
</dbReference>
<evidence type="ECO:0000256" key="3">
    <source>
        <dbReference type="ARBA" id="ARBA00023163"/>
    </source>
</evidence>
<dbReference type="GO" id="GO:0003700">
    <property type="term" value="F:DNA-binding transcription factor activity"/>
    <property type="evidence" value="ECO:0007669"/>
    <property type="project" value="InterPro"/>
</dbReference>
<feature type="domain" description="HTH araC/xylS-type" evidence="4">
    <location>
        <begin position="241"/>
        <end position="341"/>
    </location>
</feature>
<reference evidence="5 6" key="1">
    <citation type="submission" date="2019-03" db="EMBL/GenBank/DDBJ databases">
        <title>Genomic Encyclopedia of Type Strains, Phase IV (KMG-V): Genome sequencing to study the core and pangenomes of soil and plant-associated prokaryotes.</title>
        <authorList>
            <person name="Whitman W."/>
        </authorList>
    </citation>
    <scope>NUCLEOTIDE SEQUENCE [LARGE SCALE GENOMIC DNA]</scope>
    <source>
        <strain evidence="5 6">Hc14</strain>
    </source>
</reference>
<dbReference type="EMBL" id="SMBH01000008">
    <property type="protein sequence ID" value="TCU14861.1"/>
    <property type="molecule type" value="Genomic_DNA"/>
</dbReference>
<comment type="caution">
    <text evidence="5">The sequence shown here is derived from an EMBL/GenBank/DDBJ whole genome shotgun (WGS) entry which is preliminary data.</text>
</comment>
<dbReference type="Proteomes" id="UP000294576">
    <property type="component" value="Unassembled WGS sequence"/>
</dbReference>
<dbReference type="PROSITE" id="PS01124">
    <property type="entry name" value="HTH_ARAC_FAMILY_2"/>
    <property type="match status" value="1"/>
</dbReference>